<protein>
    <recommendedName>
        <fullName evidence="2">NADAR domain-containing protein</fullName>
    </recommendedName>
</protein>
<proteinExistence type="predicted"/>
<evidence type="ECO:0000256" key="1">
    <source>
        <dbReference type="SAM" id="MobiDB-lite"/>
    </source>
</evidence>
<comment type="caution">
    <text evidence="3">The sequence shown here is derived from an EMBL/GenBank/DDBJ whole genome shotgun (WGS) entry which is preliminary data.</text>
</comment>
<evidence type="ECO:0000259" key="2">
    <source>
        <dbReference type="Pfam" id="PF08719"/>
    </source>
</evidence>
<feature type="compositionally biased region" description="Polar residues" evidence="1">
    <location>
        <begin position="1"/>
        <end position="16"/>
    </location>
</feature>
<dbReference type="Gene3D" id="1.10.357.40">
    <property type="entry name" value="YbiA-like"/>
    <property type="match status" value="1"/>
</dbReference>
<feature type="region of interest" description="Disordered" evidence="1">
    <location>
        <begin position="47"/>
        <end position="68"/>
    </location>
</feature>
<dbReference type="InterPro" id="IPR037238">
    <property type="entry name" value="YbiA-like_sf"/>
</dbReference>
<dbReference type="Proteomes" id="UP000023152">
    <property type="component" value="Unassembled WGS sequence"/>
</dbReference>
<accession>X6P2F1</accession>
<name>X6P2F1_RETFI</name>
<dbReference type="AlphaFoldDB" id="X6P2F1"/>
<evidence type="ECO:0000313" key="4">
    <source>
        <dbReference type="Proteomes" id="UP000023152"/>
    </source>
</evidence>
<dbReference type="EMBL" id="ASPP01004250">
    <property type="protein sequence ID" value="ETO32366.1"/>
    <property type="molecule type" value="Genomic_DNA"/>
</dbReference>
<organism evidence="3 4">
    <name type="scientific">Reticulomyxa filosa</name>
    <dbReference type="NCBI Taxonomy" id="46433"/>
    <lineage>
        <taxon>Eukaryota</taxon>
        <taxon>Sar</taxon>
        <taxon>Rhizaria</taxon>
        <taxon>Retaria</taxon>
        <taxon>Foraminifera</taxon>
        <taxon>Monothalamids</taxon>
        <taxon>Reticulomyxidae</taxon>
        <taxon>Reticulomyxa</taxon>
    </lineage>
</organism>
<sequence>MSSTEFHNGNGVTRTPRSLLHQPRIPTPIPIIPAIFPKVTTRFPLSSIKNSKSKASPSPFSRPSKQTKQYCLQGRGGGSYVACKKKKKKKIKKKNEEENKIVLYIRIHMYMYLCNERQEFAKAKTGEAAFQLKRKYESQAQTWPNWMNKQREKVMFEILLQKFDEKQHFKFHQYLNATQDAFLIEHNETKRDDFWSDNHDGSGRNMLGWYMMKTRAKLCPNGSFPKHYQQNWTKLVQTFGQQLAKMQLSSPESLANEVHKIEPVQK</sequence>
<dbReference type="SUPFAM" id="SSF143990">
    <property type="entry name" value="YbiA-like"/>
    <property type="match status" value="1"/>
</dbReference>
<dbReference type="Pfam" id="PF08719">
    <property type="entry name" value="NADAR"/>
    <property type="match status" value="1"/>
</dbReference>
<feature type="domain" description="NADAR" evidence="2">
    <location>
        <begin position="97"/>
        <end position="218"/>
    </location>
</feature>
<dbReference type="InterPro" id="IPR012816">
    <property type="entry name" value="NADAR"/>
</dbReference>
<gene>
    <name evidence="3" type="ORF">RFI_04752</name>
</gene>
<reference evidence="3 4" key="1">
    <citation type="journal article" date="2013" name="Curr. Biol.">
        <title>The Genome of the Foraminiferan Reticulomyxa filosa.</title>
        <authorList>
            <person name="Glockner G."/>
            <person name="Hulsmann N."/>
            <person name="Schleicher M."/>
            <person name="Noegel A.A."/>
            <person name="Eichinger L."/>
            <person name="Gallinger C."/>
            <person name="Pawlowski J."/>
            <person name="Sierra R."/>
            <person name="Euteneuer U."/>
            <person name="Pillet L."/>
            <person name="Moustafa A."/>
            <person name="Platzer M."/>
            <person name="Groth M."/>
            <person name="Szafranski K."/>
            <person name="Schliwa M."/>
        </authorList>
    </citation>
    <scope>NUCLEOTIDE SEQUENCE [LARGE SCALE GENOMIC DNA]</scope>
</reference>
<dbReference type="OrthoDB" id="206452at2759"/>
<dbReference type="CDD" id="cd15457">
    <property type="entry name" value="NADAR"/>
    <property type="match status" value="1"/>
</dbReference>
<keyword evidence="4" id="KW-1185">Reference proteome</keyword>
<evidence type="ECO:0000313" key="3">
    <source>
        <dbReference type="EMBL" id="ETO32366.1"/>
    </source>
</evidence>
<feature type="region of interest" description="Disordered" evidence="1">
    <location>
        <begin position="1"/>
        <end position="23"/>
    </location>
</feature>